<organism evidence="3 4">
    <name type="scientific">Candidatus Marimicrobium litorale</name>
    <dbReference type="NCBI Taxonomy" id="2518991"/>
    <lineage>
        <taxon>Bacteria</taxon>
        <taxon>Pseudomonadati</taxon>
        <taxon>Pseudomonadota</taxon>
        <taxon>Gammaproteobacteria</taxon>
        <taxon>Cellvibrionales</taxon>
        <taxon>Halieaceae</taxon>
        <taxon>Marimicrobium</taxon>
    </lineage>
</organism>
<dbReference type="RefSeq" id="WP_279248947.1">
    <property type="nucleotide sequence ID" value="NZ_SHNO01000001.1"/>
</dbReference>
<dbReference type="Proteomes" id="UP001143304">
    <property type="component" value="Unassembled WGS sequence"/>
</dbReference>
<dbReference type="InterPro" id="IPR042099">
    <property type="entry name" value="ANL_N_sf"/>
</dbReference>
<dbReference type="InterPro" id="IPR050237">
    <property type="entry name" value="ATP-dep_AMP-bd_enzyme"/>
</dbReference>
<feature type="domain" description="AMP-dependent synthetase/ligase" evidence="1">
    <location>
        <begin position="8"/>
        <end position="375"/>
    </location>
</feature>
<evidence type="ECO:0000313" key="4">
    <source>
        <dbReference type="Proteomes" id="UP001143304"/>
    </source>
</evidence>
<evidence type="ECO:0000313" key="3">
    <source>
        <dbReference type="EMBL" id="MCX2977218.1"/>
    </source>
</evidence>
<protein>
    <submittedName>
        <fullName evidence="3">Fatty-acid--CoA ligase</fullName>
    </submittedName>
</protein>
<dbReference type="Gene3D" id="3.30.300.30">
    <property type="match status" value="1"/>
</dbReference>
<keyword evidence="4" id="KW-1185">Reference proteome</keyword>
<dbReference type="PANTHER" id="PTHR43767:SF1">
    <property type="entry name" value="NONRIBOSOMAL PEPTIDE SYNTHASE PES1 (EUROFUNG)-RELATED"/>
    <property type="match status" value="1"/>
</dbReference>
<gene>
    <name evidence="3" type="ORF">EYC82_07605</name>
</gene>
<keyword evidence="3" id="KW-0436">Ligase</keyword>
<dbReference type="GO" id="GO:0016874">
    <property type="term" value="F:ligase activity"/>
    <property type="evidence" value="ECO:0007669"/>
    <property type="project" value="UniProtKB-KW"/>
</dbReference>
<proteinExistence type="predicted"/>
<dbReference type="SUPFAM" id="SSF56801">
    <property type="entry name" value="Acetyl-CoA synthetase-like"/>
    <property type="match status" value="1"/>
</dbReference>
<evidence type="ECO:0000259" key="2">
    <source>
        <dbReference type="Pfam" id="PF13193"/>
    </source>
</evidence>
<sequence>MMKLTHILQKAAHQYPERPGITFAGRTRTWSEVLERCEKLAGALTSLGLKAGDRCAILTHNSSVMAECFYGPLWCGVVPVPMNWRWTLQELKPCFDDCEPVLLVVDSAHAKLALELKARCSALEILVYASEGEVPEGFVSYESLVDGAARISHSPYGGEDLAAIVYTGGTTGRSKGVMLTHSNLYVNAMNHLEFDSPGAGQSIVLSGPMFHISALCRVYIHTLMDVHMIILPQFDALQLMEVIQTYGVTSLILISAMAALLLDHPRYSEFDLSTLRKINYGAAPMPPSLIKRLREAFPEVSFFHGYGATEAAGVISTLPVKDEFLQGGAVVRLNSVGKPAPYIELRIVDEHGAEVVSGTVGEIVIRGPNVMKGYWKMPEESAKVLRNDWYHTGDAGYRDDEGYVFLVDRMKDMIISGGENIYSVEVERVIDLHPAVRQCAVVGLLDDTWGEIVHAVISLEPGRTVTAKELIEHCRGYIARYKCPKDLTIWDELPLSSAGKLQKNEIRARTASEQSTM</sequence>
<dbReference type="InterPro" id="IPR045851">
    <property type="entry name" value="AMP-bd_C_sf"/>
</dbReference>
<dbReference type="Gene3D" id="3.40.50.12780">
    <property type="entry name" value="N-terminal domain of ligase-like"/>
    <property type="match status" value="1"/>
</dbReference>
<dbReference type="InterPro" id="IPR025110">
    <property type="entry name" value="AMP-bd_C"/>
</dbReference>
<evidence type="ECO:0000259" key="1">
    <source>
        <dbReference type="Pfam" id="PF00501"/>
    </source>
</evidence>
<dbReference type="EMBL" id="SHNO01000001">
    <property type="protein sequence ID" value="MCX2977218.1"/>
    <property type="molecule type" value="Genomic_DNA"/>
</dbReference>
<dbReference type="Pfam" id="PF13193">
    <property type="entry name" value="AMP-binding_C"/>
    <property type="match status" value="1"/>
</dbReference>
<comment type="caution">
    <text evidence="3">The sequence shown here is derived from an EMBL/GenBank/DDBJ whole genome shotgun (WGS) entry which is preliminary data.</text>
</comment>
<feature type="domain" description="AMP-binding enzyme C-terminal" evidence="2">
    <location>
        <begin position="425"/>
        <end position="500"/>
    </location>
</feature>
<dbReference type="InterPro" id="IPR000873">
    <property type="entry name" value="AMP-dep_synth/lig_dom"/>
</dbReference>
<name>A0ABT3T4K2_9GAMM</name>
<reference evidence="3" key="1">
    <citation type="submission" date="2019-02" db="EMBL/GenBank/DDBJ databases">
        <authorList>
            <person name="Li S.-H."/>
        </authorList>
    </citation>
    <scope>NUCLEOTIDE SEQUENCE</scope>
    <source>
        <strain evidence="3">IMCC11814</strain>
    </source>
</reference>
<dbReference type="InterPro" id="IPR020845">
    <property type="entry name" value="AMP-binding_CS"/>
</dbReference>
<dbReference type="Pfam" id="PF00501">
    <property type="entry name" value="AMP-binding"/>
    <property type="match status" value="1"/>
</dbReference>
<accession>A0ABT3T4K2</accession>
<dbReference type="PANTHER" id="PTHR43767">
    <property type="entry name" value="LONG-CHAIN-FATTY-ACID--COA LIGASE"/>
    <property type="match status" value="1"/>
</dbReference>
<dbReference type="PROSITE" id="PS00455">
    <property type="entry name" value="AMP_BINDING"/>
    <property type="match status" value="1"/>
</dbReference>